<feature type="modified residue" description="4-aspartylphosphate" evidence="1">
    <location>
        <position position="58"/>
    </location>
</feature>
<gene>
    <name evidence="3" type="ORF">E5A74_05045</name>
</gene>
<dbReference type="AlphaFoldDB" id="A0A4S1WSY7"/>
<accession>A0A4S1WSY7</accession>
<organism evidence="3 4">
    <name type="scientific">Sphingomonas naasensis</name>
    <dbReference type="NCBI Taxonomy" id="1344951"/>
    <lineage>
        <taxon>Bacteria</taxon>
        <taxon>Pseudomonadati</taxon>
        <taxon>Pseudomonadota</taxon>
        <taxon>Alphaproteobacteria</taxon>
        <taxon>Sphingomonadales</taxon>
        <taxon>Sphingomonadaceae</taxon>
        <taxon>Sphingomonas</taxon>
    </lineage>
</organism>
<protein>
    <submittedName>
        <fullName evidence="3">Response regulator</fullName>
    </submittedName>
</protein>
<dbReference type="Gene3D" id="3.40.50.2300">
    <property type="match status" value="1"/>
</dbReference>
<evidence type="ECO:0000256" key="1">
    <source>
        <dbReference type="PROSITE-ProRule" id="PRU00169"/>
    </source>
</evidence>
<dbReference type="InterPro" id="IPR011006">
    <property type="entry name" value="CheY-like_superfamily"/>
</dbReference>
<proteinExistence type="predicted"/>
<name>A0A4S1WSY7_9SPHN</name>
<evidence type="ECO:0000259" key="2">
    <source>
        <dbReference type="PROSITE" id="PS50110"/>
    </source>
</evidence>
<dbReference type="SUPFAM" id="SSF52172">
    <property type="entry name" value="CheY-like"/>
    <property type="match status" value="1"/>
</dbReference>
<reference evidence="3 4" key="1">
    <citation type="submission" date="2019-04" db="EMBL/GenBank/DDBJ databases">
        <title>Sphingomonas psychrotolerans sp. nov., isolated from soil in the Tianshan Mountains, Xinjiang, China.</title>
        <authorList>
            <person name="Luo Y."/>
            <person name="Sheng H."/>
        </authorList>
    </citation>
    <scope>NUCLEOTIDE SEQUENCE [LARGE SCALE GENOMIC DNA]</scope>
    <source>
        <strain evidence="3 4">KIS18-15</strain>
    </source>
</reference>
<dbReference type="Proteomes" id="UP000309848">
    <property type="component" value="Unassembled WGS sequence"/>
</dbReference>
<sequence>MNGWQGLRVLVVEDEPVVAMCLEDILDGLGCHPVGPAGRLAEGLVLAEREALGAAILDINLAGERSTPIAEALRRRGVPFAFASGYGAAPEGFETWPLIEKPYREADIDAALKALLG</sequence>
<dbReference type="InterPro" id="IPR001789">
    <property type="entry name" value="Sig_transdc_resp-reg_receiver"/>
</dbReference>
<dbReference type="GO" id="GO:0000160">
    <property type="term" value="P:phosphorelay signal transduction system"/>
    <property type="evidence" value="ECO:0007669"/>
    <property type="project" value="InterPro"/>
</dbReference>
<keyword evidence="4" id="KW-1185">Reference proteome</keyword>
<comment type="caution">
    <text evidence="3">The sequence shown here is derived from an EMBL/GenBank/DDBJ whole genome shotgun (WGS) entry which is preliminary data.</text>
</comment>
<dbReference type="OrthoDB" id="582170at2"/>
<feature type="domain" description="Response regulatory" evidence="2">
    <location>
        <begin position="8"/>
        <end position="116"/>
    </location>
</feature>
<keyword evidence="1" id="KW-0597">Phosphoprotein</keyword>
<evidence type="ECO:0000313" key="3">
    <source>
        <dbReference type="EMBL" id="TGX46511.1"/>
    </source>
</evidence>
<dbReference type="SMART" id="SM00448">
    <property type="entry name" value="REC"/>
    <property type="match status" value="1"/>
</dbReference>
<dbReference type="PROSITE" id="PS50110">
    <property type="entry name" value="RESPONSE_REGULATORY"/>
    <property type="match status" value="1"/>
</dbReference>
<evidence type="ECO:0000313" key="4">
    <source>
        <dbReference type="Proteomes" id="UP000309848"/>
    </source>
</evidence>
<dbReference type="EMBL" id="SRXU01000001">
    <property type="protein sequence ID" value="TGX46511.1"/>
    <property type="molecule type" value="Genomic_DNA"/>
</dbReference>
<dbReference type="RefSeq" id="WP_135983124.1">
    <property type="nucleotide sequence ID" value="NZ_JAASQM010000001.1"/>
</dbReference>